<sequence>MLRGPQLRLTVWRFLDGNRAHEKQSAALLAGLRECVGEVTCCEIREPGSLAALRPAFADSLRRLPRPDLLFGAGRRSHWPVLLAKRWFGGISVAINRPTLPIRCFDYAIAPEHDRPAALENVILSRGALTEPLPRGDMQPGAGLLLLGGPSKHFRWDAQLVERQVAELLSAPVDWLVSDSRRTPAGALERVSASGARVQGWRHCPPDWLPRQLARAEQVWVTGDSISMVFEALQSEARVGVLQLPSRHRVNKVRSAMQRLVDQELVTDRVADARRPWSRQREALNQYYHCARALLRRCGWLDGGVVDPRI</sequence>
<reference evidence="2" key="1">
    <citation type="journal article" date="2019" name="Int. J. Syst. Evol. Microbiol.">
        <title>The Global Catalogue of Microorganisms (GCM) 10K type strain sequencing project: providing services to taxonomists for standard genome sequencing and annotation.</title>
        <authorList>
            <consortium name="The Broad Institute Genomics Platform"/>
            <consortium name="The Broad Institute Genome Sequencing Center for Infectious Disease"/>
            <person name="Wu L."/>
            <person name="Ma J."/>
        </authorList>
    </citation>
    <scope>NUCLEOTIDE SEQUENCE [LARGE SCALE GENOMIC DNA]</scope>
    <source>
        <strain evidence="2">KCTC 12848</strain>
    </source>
</reference>
<dbReference type="Pfam" id="PF06258">
    <property type="entry name" value="Mito_fiss_Elm1"/>
    <property type="match status" value="1"/>
</dbReference>
<evidence type="ECO:0000313" key="2">
    <source>
        <dbReference type="Proteomes" id="UP001597425"/>
    </source>
</evidence>
<proteinExistence type="predicted"/>
<keyword evidence="2" id="KW-1185">Reference proteome</keyword>
<evidence type="ECO:0000313" key="1">
    <source>
        <dbReference type="EMBL" id="MFD2309457.1"/>
    </source>
</evidence>
<accession>A0ABW5E814</accession>
<comment type="caution">
    <text evidence="1">The sequence shown here is derived from an EMBL/GenBank/DDBJ whole genome shotgun (WGS) entry which is preliminary data.</text>
</comment>
<dbReference type="InterPro" id="IPR009367">
    <property type="entry name" value="Elm1-like"/>
</dbReference>
<name>A0ABW5E814_9GAMM</name>
<organism evidence="1 2">
    <name type="scientific">Microbulbifer halophilus</name>
    <dbReference type="NCBI Taxonomy" id="453963"/>
    <lineage>
        <taxon>Bacteria</taxon>
        <taxon>Pseudomonadati</taxon>
        <taxon>Pseudomonadota</taxon>
        <taxon>Gammaproteobacteria</taxon>
        <taxon>Cellvibrionales</taxon>
        <taxon>Microbulbiferaceae</taxon>
        <taxon>Microbulbifer</taxon>
    </lineage>
</organism>
<protein>
    <submittedName>
        <fullName evidence="1">ELM1/GtrOC1 family putative glycosyltransferase</fullName>
    </submittedName>
</protein>
<gene>
    <name evidence="1" type="ORF">ACFSKX_03420</name>
</gene>
<dbReference type="Proteomes" id="UP001597425">
    <property type="component" value="Unassembled WGS sequence"/>
</dbReference>
<dbReference type="EMBL" id="JBHUJD010000003">
    <property type="protein sequence ID" value="MFD2309457.1"/>
    <property type="molecule type" value="Genomic_DNA"/>
</dbReference>